<dbReference type="InterPro" id="IPR024775">
    <property type="entry name" value="DinB-like"/>
</dbReference>
<gene>
    <name evidence="2" type="ORF">EWM62_04515</name>
</gene>
<keyword evidence="3" id="KW-1185">Reference proteome</keyword>
<dbReference type="InterPro" id="IPR034660">
    <property type="entry name" value="DinB/YfiT-like"/>
</dbReference>
<feature type="domain" description="DinB-like" evidence="1">
    <location>
        <begin position="15"/>
        <end position="105"/>
    </location>
</feature>
<dbReference type="SUPFAM" id="SSF109854">
    <property type="entry name" value="DinB/YfiT-like putative metalloenzymes"/>
    <property type="match status" value="1"/>
</dbReference>
<evidence type="ECO:0000313" key="2">
    <source>
        <dbReference type="EMBL" id="RYU91207.1"/>
    </source>
</evidence>
<dbReference type="OrthoDB" id="9814103at2"/>
<organism evidence="2 3">
    <name type="scientific">Mucilaginibacter terrigena</name>
    <dbReference type="NCBI Taxonomy" id="2492395"/>
    <lineage>
        <taxon>Bacteria</taxon>
        <taxon>Pseudomonadati</taxon>
        <taxon>Bacteroidota</taxon>
        <taxon>Sphingobacteriia</taxon>
        <taxon>Sphingobacteriales</taxon>
        <taxon>Sphingobacteriaceae</taxon>
        <taxon>Mucilaginibacter</taxon>
    </lineage>
</organism>
<evidence type="ECO:0000259" key="1">
    <source>
        <dbReference type="Pfam" id="PF12867"/>
    </source>
</evidence>
<dbReference type="Pfam" id="PF12867">
    <property type="entry name" value="DinB_2"/>
    <property type="match status" value="1"/>
</dbReference>
<protein>
    <recommendedName>
        <fullName evidence="1">DinB-like domain-containing protein</fullName>
    </recommendedName>
</protein>
<name>A0A4Q5LP97_9SPHI</name>
<dbReference type="EMBL" id="SEWG01000002">
    <property type="protein sequence ID" value="RYU91207.1"/>
    <property type="molecule type" value="Genomic_DNA"/>
</dbReference>
<dbReference type="Gene3D" id="1.20.120.450">
    <property type="entry name" value="dinb family like domain"/>
    <property type="match status" value="1"/>
</dbReference>
<dbReference type="Proteomes" id="UP000293331">
    <property type="component" value="Unassembled WGS sequence"/>
</dbReference>
<reference evidence="2 3" key="1">
    <citation type="submission" date="2019-02" db="EMBL/GenBank/DDBJ databases">
        <title>Bacterial novel species Mucilaginibacter sp. 17JY9-4 isolated from soil.</title>
        <authorList>
            <person name="Jung H.-Y."/>
        </authorList>
    </citation>
    <scope>NUCLEOTIDE SEQUENCE [LARGE SCALE GENOMIC DNA]</scope>
    <source>
        <strain evidence="2 3">17JY9-4</strain>
    </source>
</reference>
<dbReference type="AlphaFoldDB" id="A0A4Q5LP97"/>
<accession>A0A4Q5LP97</accession>
<comment type="caution">
    <text evidence="2">The sequence shown here is derived from an EMBL/GenBank/DDBJ whole genome shotgun (WGS) entry which is preliminary data.</text>
</comment>
<sequence length="153" mass="17509">MPNQFQTLFAGSFDTFKVFDNLTLNDINTAPANAPKTIWQILNHLIKWQGYQLAQIKNIDKAIILNEEETWINEQQPATQDELDKALAVFKGQQQILAMELSLFDEKAPGISQKLKIVQDLSIHLSFHVGEVVLMRRMAGTYPLPHQMRDFLS</sequence>
<proteinExistence type="predicted"/>
<evidence type="ECO:0000313" key="3">
    <source>
        <dbReference type="Proteomes" id="UP000293331"/>
    </source>
</evidence>
<dbReference type="RefSeq" id="WP_129875467.1">
    <property type="nucleotide sequence ID" value="NZ_SEWG01000002.1"/>
</dbReference>